<keyword evidence="2" id="KW-1185">Reference proteome</keyword>
<protein>
    <submittedName>
        <fullName evidence="1">Uncharacterized protein</fullName>
    </submittedName>
</protein>
<proteinExistence type="predicted"/>
<name>A0A501W6F7_9BACT</name>
<sequence length="190" mass="21479">MITSRHTYVLFALSILVLLLFSCKSDQEANYRYQIENKTGNPVKVVVEVKQNPGVDVYGDPKRYYTIAQGESAQVWVTSGFATNEVYDEEMSNKEIYWISVTAASNGRSARGNLNSTSRWTYKKNSSHSATYTLTLRQDDFLYPFRHSGKHRKKADKGKLSAFFLPMQREEPSGGQGISVGVATPYRLEV</sequence>
<dbReference type="RefSeq" id="WP_140621987.1">
    <property type="nucleotide sequence ID" value="NZ_VFRQ01000006.1"/>
</dbReference>
<evidence type="ECO:0000313" key="2">
    <source>
        <dbReference type="Proteomes" id="UP000316727"/>
    </source>
</evidence>
<comment type="caution">
    <text evidence="1">The sequence shown here is derived from an EMBL/GenBank/DDBJ whole genome shotgun (WGS) entry which is preliminary data.</text>
</comment>
<accession>A0A501W6F7</accession>
<dbReference type="Proteomes" id="UP000316727">
    <property type="component" value="Unassembled WGS sequence"/>
</dbReference>
<organism evidence="1 2">
    <name type="scientific">Pontibacter mangrovi</name>
    <dbReference type="NCBI Taxonomy" id="2589816"/>
    <lineage>
        <taxon>Bacteria</taxon>
        <taxon>Pseudomonadati</taxon>
        <taxon>Bacteroidota</taxon>
        <taxon>Cytophagia</taxon>
        <taxon>Cytophagales</taxon>
        <taxon>Hymenobacteraceae</taxon>
        <taxon>Pontibacter</taxon>
    </lineage>
</organism>
<dbReference type="OrthoDB" id="853996at2"/>
<dbReference type="AlphaFoldDB" id="A0A501W6F7"/>
<evidence type="ECO:0000313" key="1">
    <source>
        <dbReference type="EMBL" id="TPE43684.1"/>
    </source>
</evidence>
<dbReference type="PROSITE" id="PS51257">
    <property type="entry name" value="PROKAR_LIPOPROTEIN"/>
    <property type="match status" value="1"/>
</dbReference>
<reference evidence="1 2" key="1">
    <citation type="submission" date="2019-06" db="EMBL/GenBank/DDBJ databases">
        <title>A novel bacterium of genus Pontibacter, isolated from marine sediment.</title>
        <authorList>
            <person name="Huang H."/>
            <person name="Mo K."/>
            <person name="Hu Y."/>
        </authorList>
    </citation>
    <scope>NUCLEOTIDE SEQUENCE [LARGE SCALE GENOMIC DNA]</scope>
    <source>
        <strain evidence="1 2">HB172049</strain>
    </source>
</reference>
<gene>
    <name evidence="1" type="ORF">FJM65_13120</name>
</gene>
<dbReference type="EMBL" id="VFRQ01000006">
    <property type="protein sequence ID" value="TPE43684.1"/>
    <property type="molecule type" value="Genomic_DNA"/>
</dbReference>